<dbReference type="Proteomes" id="UP000290900">
    <property type="component" value="Unassembled WGS sequence"/>
</dbReference>
<keyword evidence="5 13" id="KW-0808">Transferase</keyword>
<dbReference type="GO" id="GO:0046872">
    <property type="term" value="F:metal ion binding"/>
    <property type="evidence" value="ECO:0007669"/>
    <property type="project" value="UniProtKB-KW"/>
</dbReference>
<dbReference type="InterPro" id="IPR000477">
    <property type="entry name" value="RT_dom"/>
</dbReference>
<dbReference type="Pfam" id="PF12009">
    <property type="entry name" value="Telomerase_RBD"/>
    <property type="match status" value="1"/>
</dbReference>
<keyword evidence="4 13" id="KW-0158">Chromosome</keyword>
<evidence type="ECO:0000256" key="11">
    <source>
        <dbReference type="ARBA" id="ARBA00023242"/>
    </source>
</evidence>
<evidence type="ECO:0000256" key="4">
    <source>
        <dbReference type="ARBA" id="ARBA00022454"/>
    </source>
</evidence>
<evidence type="ECO:0000256" key="10">
    <source>
        <dbReference type="ARBA" id="ARBA00022918"/>
    </source>
</evidence>
<reference evidence="15 16" key="1">
    <citation type="submission" date="2018-12" db="EMBL/GenBank/DDBJ databases">
        <authorList>
            <person name="Tiukova I."/>
            <person name="Dainat J."/>
        </authorList>
    </citation>
    <scope>NUCLEOTIDE SEQUENCE [LARGE SCALE GENOMIC DNA]</scope>
</reference>
<evidence type="ECO:0000256" key="12">
    <source>
        <dbReference type="ARBA" id="ARBA00048173"/>
    </source>
</evidence>
<dbReference type="InterPro" id="IPR003545">
    <property type="entry name" value="Telomerase_RT"/>
</dbReference>
<evidence type="ECO:0000313" key="16">
    <source>
        <dbReference type="Proteomes" id="UP000290900"/>
    </source>
</evidence>
<dbReference type="InParanoid" id="A0A448YIP7"/>
<dbReference type="Gene3D" id="1.10.132.70">
    <property type="match status" value="1"/>
</dbReference>
<dbReference type="GO" id="GO:0000333">
    <property type="term" value="C:telomerase catalytic core complex"/>
    <property type="evidence" value="ECO:0007669"/>
    <property type="project" value="TreeGrafter"/>
</dbReference>
<evidence type="ECO:0000313" key="15">
    <source>
        <dbReference type="EMBL" id="VEU20814.1"/>
    </source>
</evidence>
<dbReference type="GO" id="GO:0000781">
    <property type="term" value="C:chromosome, telomeric region"/>
    <property type="evidence" value="ECO:0007669"/>
    <property type="project" value="UniProtKB-SubCell"/>
</dbReference>
<accession>A0A448YIP7</accession>
<keyword evidence="16" id="KW-1185">Reference proteome</keyword>
<dbReference type="EC" id="2.7.7.49" evidence="2 13"/>
<dbReference type="EMBL" id="CAACVR010000007">
    <property type="protein sequence ID" value="VEU20814.1"/>
    <property type="molecule type" value="Genomic_DNA"/>
</dbReference>
<evidence type="ECO:0000256" key="8">
    <source>
        <dbReference type="ARBA" id="ARBA00022842"/>
    </source>
</evidence>
<evidence type="ECO:0000256" key="3">
    <source>
        <dbReference type="ARBA" id="ARBA00016182"/>
    </source>
</evidence>
<dbReference type="AlphaFoldDB" id="A0A448YIP7"/>
<keyword evidence="9 13" id="KW-0779">Telomere</keyword>
<feature type="domain" description="Reverse transcriptase" evidence="14">
    <location>
        <begin position="397"/>
        <end position="704"/>
    </location>
</feature>
<dbReference type="PROSITE" id="PS50878">
    <property type="entry name" value="RT_POL"/>
    <property type="match status" value="1"/>
</dbReference>
<protein>
    <recommendedName>
        <fullName evidence="3 13">Telomerase reverse transcriptase</fullName>
        <ecNumber evidence="2 13">2.7.7.49</ecNumber>
    </recommendedName>
    <alternativeName>
        <fullName evidence="13">Telomerase catalytic subunit</fullName>
    </alternativeName>
</protein>
<comment type="similarity">
    <text evidence="1 13">Belongs to the reverse transcriptase family. Telomerase subfamily.</text>
</comment>
<dbReference type="GO" id="GO:0007004">
    <property type="term" value="P:telomere maintenance via telomerase"/>
    <property type="evidence" value="ECO:0007669"/>
    <property type="project" value="TreeGrafter"/>
</dbReference>
<keyword evidence="6 13" id="KW-0548">Nucleotidyltransferase</keyword>
<evidence type="ECO:0000256" key="13">
    <source>
        <dbReference type="RuleBase" id="RU365061"/>
    </source>
</evidence>
<dbReference type="InterPro" id="IPR043502">
    <property type="entry name" value="DNA/RNA_pol_sf"/>
</dbReference>
<sequence>MQTLKEFIISCGNDFNDELVGSLSRDLDLIASSIHVKKARQEKKIPSEVAYKAEFEEHEMLIDIIVDYFMTAEISDALVCGYIDGGQLLNVSDSYACPGVSFTVQLLKSPLFKLIHETLGSQDFLNLLFCYEAYIGNNGGLKLWGPIEEPKFKFNRDHMSSIDTKMMMYKGENSLRGENPLPETVRLCLRQIFPDDIQVGEGIPKRFKKIGKILEEALANHNRQMMEYPYILESICGKVCVEGNNYLEMATSKKKVIRFLMIVIDKIFPIEHIGTASNKAILASSIAHFVHISLGEQIDFKDLSKGLKLNNIGWVKPRNGVKMTKPEFLRAQLMLEWYIKWFFERFLSKLIGSFFHVTEASQSKRLYFYRHEVWTSISQRFKGRYFMTHLEKSERSINSLESFFENDDFIAKLKLLPKVKSFRLIAAPFRGSYDERFGYMEFQREYMKPLGRVLQSVRSIHGSSISSVSALIQSVAQFKRRLVKGGKLPKLYGMKFDVKQAYDSVPIDLVKKVLKRKLDDYSPTTDRIVVRQYQSVDDQDIVNPRKRRKITSEQVQTMKEMETRSKSGTNLDYFIQKSGPFVFSKAEIVDFVDSQLSRMSIFYHRTTYTRKVGLFQGFQLSGILFNMVYDSVIDFMKESVKVAPGSPTEIFRLVDDFLVLSTDKEIIQRLKKLISRPIAMFNLNVNRLKTKCSDTSLSFVALELNIKELSFVKKSDVYNNEAVSLRSFSKLYKRLEFSFEMRLKSPLFSERFNTDEAISTNIINLYEAMTLKFIASHKLIRSGDRFSKQDFASSLERQLHVLEARIGISRLRNLGLNRTRIEEVVYDLLKAHRVI</sequence>
<dbReference type="PANTHER" id="PTHR12066">
    <property type="entry name" value="TELOMERASE REVERSE TRANSCRIPTASE"/>
    <property type="match status" value="1"/>
</dbReference>
<dbReference type="SUPFAM" id="SSF56672">
    <property type="entry name" value="DNA/RNA polymerases"/>
    <property type="match status" value="1"/>
</dbReference>
<dbReference type="InterPro" id="IPR021891">
    <property type="entry name" value="Telomerase_RBD"/>
</dbReference>
<gene>
    <name evidence="15" type="ORF">BRENAR_LOCUS1549</name>
</gene>
<keyword evidence="10 13" id="KW-0695">RNA-directed DNA polymerase</keyword>
<evidence type="ECO:0000256" key="7">
    <source>
        <dbReference type="ARBA" id="ARBA00022723"/>
    </source>
</evidence>
<comment type="function">
    <text evidence="13">Telomerase is a ribonucleoprotein enzyme essential for the replication of chromosome termini in most eukaryotes. It elongates telomeres. It is a reverse transcriptase that adds simple sequence repeats to chromosome ends by copying a template sequence within the RNA component of the enzyme.</text>
</comment>
<dbReference type="STRING" id="13370.A0A448YIP7"/>
<evidence type="ECO:0000259" key="14">
    <source>
        <dbReference type="PROSITE" id="PS50878"/>
    </source>
</evidence>
<evidence type="ECO:0000256" key="2">
    <source>
        <dbReference type="ARBA" id="ARBA00012493"/>
    </source>
</evidence>
<proteinExistence type="inferred from homology"/>
<evidence type="ECO:0000256" key="6">
    <source>
        <dbReference type="ARBA" id="ARBA00022695"/>
    </source>
</evidence>
<dbReference type="Pfam" id="PF00078">
    <property type="entry name" value="RVT_1"/>
    <property type="match status" value="1"/>
</dbReference>
<keyword evidence="11 13" id="KW-0539">Nucleus</keyword>
<evidence type="ECO:0000256" key="5">
    <source>
        <dbReference type="ARBA" id="ARBA00022679"/>
    </source>
</evidence>
<evidence type="ECO:0000256" key="1">
    <source>
        <dbReference type="ARBA" id="ARBA00008001"/>
    </source>
</evidence>
<dbReference type="OrthoDB" id="289721at2759"/>
<dbReference type="GO" id="GO:0042162">
    <property type="term" value="F:telomeric DNA binding"/>
    <property type="evidence" value="ECO:0007669"/>
    <property type="project" value="TreeGrafter"/>
</dbReference>
<comment type="subcellular location">
    <subcellularLocation>
        <location evidence="13">Nucleus</location>
    </subcellularLocation>
    <subcellularLocation>
        <location evidence="13">Chromosome</location>
        <location evidence="13">Telomere</location>
    </subcellularLocation>
</comment>
<dbReference type="SMART" id="SM00975">
    <property type="entry name" value="Telomerase_RBD"/>
    <property type="match status" value="1"/>
</dbReference>
<dbReference type="PANTHER" id="PTHR12066:SF0">
    <property type="entry name" value="TELOMERASE REVERSE TRANSCRIPTASE"/>
    <property type="match status" value="1"/>
</dbReference>
<keyword evidence="7 13" id="KW-0479">Metal-binding</keyword>
<keyword evidence="8 13" id="KW-0460">Magnesium</keyword>
<dbReference type="FunCoup" id="A0A448YIP7">
    <property type="interactions" value="329"/>
</dbReference>
<dbReference type="GO" id="GO:0003720">
    <property type="term" value="F:telomerase activity"/>
    <property type="evidence" value="ECO:0007669"/>
    <property type="project" value="InterPro"/>
</dbReference>
<organism evidence="15 16">
    <name type="scientific">Brettanomyces naardenensis</name>
    <name type="common">Yeast</name>
    <dbReference type="NCBI Taxonomy" id="13370"/>
    <lineage>
        <taxon>Eukaryota</taxon>
        <taxon>Fungi</taxon>
        <taxon>Dikarya</taxon>
        <taxon>Ascomycota</taxon>
        <taxon>Saccharomycotina</taxon>
        <taxon>Pichiomycetes</taxon>
        <taxon>Pichiales</taxon>
        <taxon>Pichiaceae</taxon>
        <taxon>Brettanomyces</taxon>
    </lineage>
</organism>
<comment type="catalytic activity">
    <reaction evidence="12 13">
        <text>DNA(n) + a 2'-deoxyribonucleoside 5'-triphosphate = DNA(n+1) + diphosphate</text>
        <dbReference type="Rhea" id="RHEA:22508"/>
        <dbReference type="Rhea" id="RHEA-COMP:17339"/>
        <dbReference type="Rhea" id="RHEA-COMP:17340"/>
        <dbReference type="ChEBI" id="CHEBI:33019"/>
        <dbReference type="ChEBI" id="CHEBI:61560"/>
        <dbReference type="ChEBI" id="CHEBI:173112"/>
        <dbReference type="EC" id="2.7.7.49"/>
    </reaction>
</comment>
<dbReference type="PRINTS" id="PR01365">
    <property type="entry name" value="TELOMERASERT"/>
</dbReference>
<name>A0A448YIP7_BRENA</name>
<evidence type="ECO:0000256" key="9">
    <source>
        <dbReference type="ARBA" id="ARBA00022895"/>
    </source>
</evidence>
<dbReference type="GO" id="GO:0070034">
    <property type="term" value="F:telomerase RNA binding"/>
    <property type="evidence" value="ECO:0007669"/>
    <property type="project" value="TreeGrafter"/>
</dbReference>